<evidence type="ECO:0000313" key="4">
    <source>
        <dbReference type="Proteomes" id="UP000663881"/>
    </source>
</evidence>
<dbReference type="InterPro" id="IPR032675">
    <property type="entry name" value="LRR_dom_sf"/>
</dbReference>
<dbReference type="SUPFAM" id="SSF52047">
    <property type="entry name" value="RNI-like"/>
    <property type="match status" value="1"/>
</dbReference>
<dbReference type="EMBL" id="CAJNON010000072">
    <property type="protein sequence ID" value="CAF0916631.1"/>
    <property type="molecule type" value="Genomic_DNA"/>
</dbReference>
<dbReference type="OrthoDB" id="10051080at2759"/>
<dbReference type="PROSITE" id="PS50181">
    <property type="entry name" value="FBOX"/>
    <property type="match status" value="1"/>
</dbReference>
<gene>
    <name evidence="3" type="ORF">OKA104_LOCUS32248</name>
    <name evidence="2" type="ORF">VCS650_LOCUS10143</name>
</gene>
<dbReference type="AlphaFoldDB" id="A0A819R533"/>
<feature type="domain" description="F-box" evidence="1">
    <location>
        <begin position="1"/>
        <end position="53"/>
    </location>
</feature>
<dbReference type="Gene3D" id="3.80.10.10">
    <property type="entry name" value="Ribonuclease Inhibitor"/>
    <property type="match status" value="1"/>
</dbReference>
<evidence type="ECO:0000313" key="2">
    <source>
        <dbReference type="EMBL" id="CAF0916631.1"/>
    </source>
</evidence>
<sequence length="596" mass="70765">MMNLETLANELLLSIFEYLSVVHLFHTFDNLNTRFNTLLFTRFQKYHLNFRSISKRDFDIVCQRYLPLITNRILSLTLSDDNETPDQIKSFLSYGLNLRQLTHLRSVRLYHLRSTMLMQILLTEFHQLPFLTHLDLIDCSFENEHQSISDQLNDLWSVSKLNYCHLDIHFNRQIYIIHPSVVSTSLRSLSIQSYRYGPKELNHLLQNTPRLQHLCISIRDDPEDQPLPLTISSLIKLKLSVYESPLAMTHLLKHTPNLRHLTIETDEINMNGHDWERIITDDLPQLKIFHLKMIFRLNDHDNKDQRVDDLLDSFRTQFWLIERQWYVRCDWNRCEQCEKNNIYLYTLPYAFNSYFIHEATFKTKSTRYTDNDDSSYDHVHTLGYALIHPSNSALSFFRFVNLHHLELYLPFVENFFTMFPNFDQLISMQVAPYSAAADLDYQGQLQTLLDRAPRLNSLTLKSRFLLSDLMPPYKYSNKSFRQLHLPNINQWYNTAQCTRLSCSSIGSQCEVLSITVENRRNILDLIHIMPNLRALHVICRDDTWMMNNNNSSLLPTDELIDWLRMHLPPTCAIVRHDESVMDRQRISFKAIRLWIR</sequence>
<dbReference type="Proteomes" id="UP000663881">
    <property type="component" value="Unassembled WGS sequence"/>
</dbReference>
<accession>A0A819R533</accession>
<dbReference type="InterPro" id="IPR001810">
    <property type="entry name" value="F-box_dom"/>
</dbReference>
<evidence type="ECO:0000313" key="3">
    <source>
        <dbReference type="EMBL" id="CAF4042144.1"/>
    </source>
</evidence>
<reference evidence="3" key="1">
    <citation type="submission" date="2021-02" db="EMBL/GenBank/DDBJ databases">
        <authorList>
            <person name="Nowell W R."/>
        </authorList>
    </citation>
    <scope>NUCLEOTIDE SEQUENCE</scope>
</reference>
<proteinExistence type="predicted"/>
<protein>
    <recommendedName>
        <fullName evidence="1">F-box domain-containing protein</fullName>
    </recommendedName>
</protein>
<organism evidence="3 4">
    <name type="scientific">Adineta steineri</name>
    <dbReference type="NCBI Taxonomy" id="433720"/>
    <lineage>
        <taxon>Eukaryota</taxon>
        <taxon>Metazoa</taxon>
        <taxon>Spiralia</taxon>
        <taxon>Gnathifera</taxon>
        <taxon>Rotifera</taxon>
        <taxon>Eurotatoria</taxon>
        <taxon>Bdelloidea</taxon>
        <taxon>Adinetida</taxon>
        <taxon>Adinetidae</taxon>
        <taxon>Adineta</taxon>
    </lineage>
</organism>
<dbReference type="EMBL" id="CAJOAY010003835">
    <property type="protein sequence ID" value="CAF4042144.1"/>
    <property type="molecule type" value="Genomic_DNA"/>
</dbReference>
<name>A0A819R533_9BILA</name>
<evidence type="ECO:0000259" key="1">
    <source>
        <dbReference type="PROSITE" id="PS50181"/>
    </source>
</evidence>
<comment type="caution">
    <text evidence="3">The sequence shown here is derived from an EMBL/GenBank/DDBJ whole genome shotgun (WGS) entry which is preliminary data.</text>
</comment>
<dbReference type="Proteomes" id="UP000663891">
    <property type="component" value="Unassembled WGS sequence"/>
</dbReference>